<feature type="region of interest" description="Disordered" evidence="1">
    <location>
        <begin position="58"/>
        <end position="112"/>
    </location>
</feature>
<feature type="compositionally biased region" description="Polar residues" evidence="1">
    <location>
        <begin position="87"/>
        <end position="97"/>
    </location>
</feature>
<dbReference type="EMBL" id="JBGBPQ010000022">
    <property type="protein sequence ID" value="KAL1503378.1"/>
    <property type="molecule type" value="Genomic_DNA"/>
</dbReference>
<dbReference type="AlphaFoldDB" id="A0AB34IQI9"/>
<comment type="caution">
    <text evidence="3">The sequence shown here is derived from an EMBL/GenBank/DDBJ whole genome shotgun (WGS) entry which is preliminary data.</text>
</comment>
<dbReference type="PROSITE" id="PS00028">
    <property type="entry name" value="ZINC_FINGER_C2H2_1"/>
    <property type="match status" value="1"/>
</dbReference>
<evidence type="ECO:0000313" key="3">
    <source>
        <dbReference type="EMBL" id="KAL1503378.1"/>
    </source>
</evidence>
<gene>
    <name evidence="3" type="ORF">AB1Y20_011429</name>
</gene>
<accession>A0AB34IQI9</accession>
<protein>
    <recommendedName>
        <fullName evidence="2">C2H2-type domain-containing protein</fullName>
    </recommendedName>
</protein>
<evidence type="ECO:0000259" key="2">
    <source>
        <dbReference type="PROSITE" id="PS00028"/>
    </source>
</evidence>
<dbReference type="Proteomes" id="UP001515480">
    <property type="component" value="Unassembled WGS sequence"/>
</dbReference>
<dbReference type="InterPro" id="IPR013087">
    <property type="entry name" value="Znf_C2H2_type"/>
</dbReference>
<evidence type="ECO:0000313" key="4">
    <source>
        <dbReference type="Proteomes" id="UP001515480"/>
    </source>
</evidence>
<keyword evidence="4" id="KW-1185">Reference proteome</keyword>
<sequence length="172" mass="18569">MAAVAMVPHPPASKFIDVPGCQLGEGKVEVEEDASLWVCTTDYEQSAAAALLGLHTSTSWGSPQSPESPLQDSDLEPMGGWGGAVSGYSSPGASSEVSKAPRLRYGKDGAPPPGTTQFRCRFPGCRKVYASTDAVRKHCRKRHLEWLRKLDSLAAHDRQLPKPALYCEWGDD</sequence>
<evidence type="ECO:0000256" key="1">
    <source>
        <dbReference type="SAM" id="MobiDB-lite"/>
    </source>
</evidence>
<organism evidence="3 4">
    <name type="scientific">Prymnesium parvum</name>
    <name type="common">Toxic golden alga</name>
    <dbReference type="NCBI Taxonomy" id="97485"/>
    <lineage>
        <taxon>Eukaryota</taxon>
        <taxon>Haptista</taxon>
        <taxon>Haptophyta</taxon>
        <taxon>Prymnesiophyceae</taxon>
        <taxon>Prymnesiales</taxon>
        <taxon>Prymnesiaceae</taxon>
        <taxon>Prymnesium</taxon>
    </lineage>
</organism>
<reference evidence="3 4" key="1">
    <citation type="journal article" date="2024" name="Science">
        <title>Giant polyketide synthase enzymes in the biosynthesis of giant marine polyether toxins.</title>
        <authorList>
            <person name="Fallon T.R."/>
            <person name="Shende V.V."/>
            <person name="Wierzbicki I.H."/>
            <person name="Pendleton A.L."/>
            <person name="Watervoot N.F."/>
            <person name="Auber R.P."/>
            <person name="Gonzalez D.J."/>
            <person name="Wisecaver J.H."/>
            <person name="Moore B.S."/>
        </authorList>
    </citation>
    <scope>NUCLEOTIDE SEQUENCE [LARGE SCALE GENOMIC DNA]</scope>
    <source>
        <strain evidence="3 4">12B1</strain>
    </source>
</reference>
<feature type="compositionally biased region" description="Polar residues" evidence="1">
    <location>
        <begin position="58"/>
        <end position="71"/>
    </location>
</feature>
<feature type="domain" description="C2H2-type" evidence="2">
    <location>
        <begin position="120"/>
        <end position="143"/>
    </location>
</feature>
<name>A0AB34IQI9_PRYPA</name>
<proteinExistence type="predicted"/>